<organism evidence="2 3">
    <name type="scientific">Mycobacterium talmoniae</name>
    <dbReference type="NCBI Taxonomy" id="1858794"/>
    <lineage>
        <taxon>Bacteria</taxon>
        <taxon>Bacillati</taxon>
        <taxon>Actinomycetota</taxon>
        <taxon>Actinomycetes</taxon>
        <taxon>Mycobacteriales</taxon>
        <taxon>Mycobacteriaceae</taxon>
        <taxon>Mycobacterium</taxon>
    </lineage>
</organism>
<comment type="caution">
    <text evidence="2">The sequence shown here is derived from an EMBL/GenBank/DDBJ whole genome shotgun (WGS) entry which is preliminary data.</text>
</comment>
<evidence type="ECO:0000313" key="3">
    <source>
        <dbReference type="Proteomes" id="UP000238296"/>
    </source>
</evidence>
<name>A0A2S8BK72_9MYCO</name>
<dbReference type="Proteomes" id="UP000238296">
    <property type="component" value="Unassembled WGS sequence"/>
</dbReference>
<feature type="region of interest" description="Disordered" evidence="1">
    <location>
        <begin position="1"/>
        <end position="25"/>
    </location>
</feature>
<proteinExistence type="predicted"/>
<evidence type="ECO:0000256" key="1">
    <source>
        <dbReference type="SAM" id="MobiDB-lite"/>
    </source>
</evidence>
<accession>A0A2S8BK72</accession>
<protein>
    <submittedName>
        <fullName evidence="2">Uncharacterized protein</fullName>
    </submittedName>
</protein>
<evidence type="ECO:0000313" key="2">
    <source>
        <dbReference type="EMBL" id="PQM47101.1"/>
    </source>
</evidence>
<sequence length="103" mass="11033">MLAELGAGDHRRPLVEQTDQRPQQPGLALAAFAEQHEVVTGDQRPLQLRDHGVVEAPDPRPDRFTIGAFGEAGQQVLPDFGFDPPLAVAGGAQFAEGAGQRLR</sequence>
<gene>
    <name evidence="2" type="ORF">C1Y40_02707</name>
</gene>
<dbReference type="AlphaFoldDB" id="A0A2S8BK72"/>
<reference evidence="2 3" key="1">
    <citation type="journal article" date="2017" name="Int. J. Syst. Evol. Microbiol.">
        <title>Mycobacterium talmoniae sp. nov., a slowly growing mycobacterium isolated from human respiratory samples.</title>
        <authorList>
            <person name="Davidson R.M."/>
            <person name="DeGroote M.A."/>
            <person name="Marola J.L."/>
            <person name="Buss S."/>
            <person name="Jones V."/>
            <person name="McNeil M.R."/>
            <person name="Freifeld A.G."/>
            <person name="Elaine Epperson L."/>
            <person name="Hasan N.A."/>
            <person name="Jackson M."/>
            <person name="Iwen P.C."/>
            <person name="Salfinger M."/>
            <person name="Strong M."/>
        </authorList>
    </citation>
    <scope>NUCLEOTIDE SEQUENCE [LARGE SCALE GENOMIC DNA]</scope>
    <source>
        <strain evidence="2 3">ATCC BAA-2683</strain>
    </source>
</reference>
<dbReference type="EMBL" id="PPEA01000392">
    <property type="protein sequence ID" value="PQM47101.1"/>
    <property type="molecule type" value="Genomic_DNA"/>
</dbReference>